<reference evidence="1 2" key="1">
    <citation type="submission" date="2024-06" db="EMBL/GenBank/DDBJ databases">
        <title>The Natural Products Discovery Center: Release of the First 8490 Sequenced Strains for Exploring Actinobacteria Biosynthetic Diversity.</title>
        <authorList>
            <person name="Kalkreuter E."/>
            <person name="Kautsar S.A."/>
            <person name="Yang D."/>
            <person name="Bader C.D."/>
            <person name="Teijaro C.N."/>
            <person name="Fluegel L."/>
            <person name="Davis C.M."/>
            <person name="Simpson J.R."/>
            <person name="Lauterbach L."/>
            <person name="Steele A.D."/>
            <person name="Gui C."/>
            <person name="Meng S."/>
            <person name="Li G."/>
            <person name="Viehrig K."/>
            <person name="Ye F."/>
            <person name="Su P."/>
            <person name="Kiefer A.F."/>
            <person name="Nichols A."/>
            <person name="Cepeda A.J."/>
            <person name="Yan W."/>
            <person name="Fan B."/>
            <person name="Jiang Y."/>
            <person name="Adhikari A."/>
            <person name="Zheng C.-J."/>
            <person name="Schuster L."/>
            <person name="Cowan T.M."/>
            <person name="Smanski M.J."/>
            <person name="Chevrette M.G."/>
            <person name="De Carvalho L.P.S."/>
            <person name="Shen B."/>
        </authorList>
    </citation>
    <scope>NUCLEOTIDE SEQUENCE [LARGE SCALE GENOMIC DNA]</scope>
    <source>
        <strain evidence="1 2">NPDC045974</strain>
    </source>
</reference>
<dbReference type="RefSeq" id="WP_358472346.1">
    <property type="nucleotide sequence ID" value="NZ_JBEZAE010000002.1"/>
</dbReference>
<evidence type="ECO:0000313" key="2">
    <source>
        <dbReference type="Proteomes" id="UP001551329"/>
    </source>
</evidence>
<comment type="caution">
    <text evidence="1">The sequence shown here is derived from an EMBL/GenBank/DDBJ whole genome shotgun (WGS) entry which is preliminary data.</text>
</comment>
<accession>A0ABV3C5V6</accession>
<evidence type="ECO:0000313" key="1">
    <source>
        <dbReference type="EMBL" id="MEU7069680.1"/>
    </source>
</evidence>
<dbReference type="Proteomes" id="UP001551329">
    <property type="component" value="Unassembled WGS sequence"/>
</dbReference>
<sequence>MRAAVAGIGAAVAVAVLLTGCSGGDAGDGAQEAKRLTAAEVCRGFAKDAPTAAALKAAMGSERFRDDLSEPDKALELLRDATKAPPADSYRPQPVKYCRLLPAESEKDSLFIEFGPAQKAPGLNPEHAKVVTSYASGLQAYSSSGIGRLYFSCGLKAPAHDIVVEAAVHGPGGIPDTDLEQRTRLITLANAAARQVSAELGCEKDGLAAGVPSPTAHPTS</sequence>
<protein>
    <recommendedName>
        <fullName evidence="3">Lipoprotein</fullName>
    </recommendedName>
</protein>
<keyword evidence="2" id="KW-1185">Reference proteome</keyword>
<name>A0ABV3C5V6_9ACTN</name>
<organism evidence="1 2">
    <name type="scientific">Streptomyces narbonensis</name>
    <dbReference type="NCBI Taxonomy" id="67333"/>
    <lineage>
        <taxon>Bacteria</taxon>
        <taxon>Bacillati</taxon>
        <taxon>Actinomycetota</taxon>
        <taxon>Actinomycetes</taxon>
        <taxon>Kitasatosporales</taxon>
        <taxon>Streptomycetaceae</taxon>
        <taxon>Streptomyces</taxon>
    </lineage>
</organism>
<evidence type="ECO:0008006" key="3">
    <source>
        <dbReference type="Google" id="ProtNLM"/>
    </source>
</evidence>
<dbReference type="EMBL" id="JBEZAE010000002">
    <property type="protein sequence ID" value="MEU7069680.1"/>
    <property type="molecule type" value="Genomic_DNA"/>
</dbReference>
<proteinExistence type="predicted"/>
<dbReference type="PROSITE" id="PS51257">
    <property type="entry name" value="PROKAR_LIPOPROTEIN"/>
    <property type="match status" value="1"/>
</dbReference>
<gene>
    <name evidence="1" type="ORF">AB0A88_05945</name>
</gene>